<dbReference type="EMBL" id="QVFV01000004">
    <property type="protein sequence ID" value="RZM77269.1"/>
    <property type="molecule type" value="Genomic_DNA"/>
</dbReference>
<name>A0A4Q7E5D8_9CYAN</name>
<feature type="chain" id="PRO_5020891028" evidence="1">
    <location>
        <begin position="20"/>
        <end position="241"/>
    </location>
</feature>
<evidence type="ECO:0000313" key="2">
    <source>
        <dbReference type="EMBL" id="RZM77269.1"/>
    </source>
</evidence>
<accession>A0A4Q7E5D8</accession>
<evidence type="ECO:0000256" key="1">
    <source>
        <dbReference type="SAM" id="SignalP"/>
    </source>
</evidence>
<dbReference type="AlphaFoldDB" id="A0A4Q7E5D8"/>
<reference evidence="2 3" key="1">
    <citation type="submission" date="2018-11" db="EMBL/GenBank/DDBJ databases">
        <title>Whole genome sequencing of an environmental sample.</title>
        <authorList>
            <person name="Sarangi A.N."/>
            <person name="Singh D."/>
            <person name="Tripathy S."/>
        </authorList>
    </citation>
    <scope>NUCLEOTIDE SEQUENCE [LARGE SCALE GENOMIC DNA]</scope>
    <source>
        <strain evidence="2 3">Lakshadweep</strain>
    </source>
</reference>
<feature type="signal peptide" evidence="1">
    <location>
        <begin position="1"/>
        <end position="19"/>
    </location>
</feature>
<proteinExistence type="predicted"/>
<dbReference type="Proteomes" id="UP000292459">
    <property type="component" value="Unassembled WGS sequence"/>
</dbReference>
<keyword evidence="1" id="KW-0732">Signal</keyword>
<dbReference type="OrthoDB" id="5193828at2"/>
<sequence length="241" mass="25250">MSKVSLVGAAALLSLVGIGAIMTHHSSATAPAVPASSRPTLTPVDQADQSTVSNALQPLGSAAKSLLYLPLMKRAIAASNPEILVEESVFQDAEVRLTGIGPIQIGMTLEEATDALGLPLVPIGSNVGGDCAYYQPDSVSQALGFMVVDNRVIRIDVWPGSSLATVSGAKIGSTLKDIDELYPGQIEATPNPYTQGEFLTLTPQDPELALFRLVFETDADGKVVQYRAGQFPAVTWPDGCV</sequence>
<evidence type="ECO:0000313" key="3">
    <source>
        <dbReference type="Proteomes" id="UP000292459"/>
    </source>
</evidence>
<organism evidence="2 3">
    <name type="scientific">Leptolyngbya iicbica LK</name>
    <dbReference type="NCBI Taxonomy" id="2294035"/>
    <lineage>
        <taxon>Bacteria</taxon>
        <taxon>Bacillati</taxon>
        <taxon>Cyanobacteriota</taxon>
        <taxon>Cyanophyceae</taxon>
        <taxon>Leptolyngbyales</taxon>
        <taxon>Leptolyngbyaceae</taxon>
        <taxon>Leptolyngbya group</taxon>
        <taxon>Leptolyngbya</taxon>
        <taxon>Leptolyngbya iicbica</taxon>
    </lineage>
</organism>
<dbReference type="RefSeq" id="WP_052288354.1">
    <property type="nucleotide sequence ID" value="NZ_QVFV01000004.1"/>
</dbReference>
<protein>
    <submittedName>
        <fullName evidence="2">Uncharacterized protein</fullName>
    </submittedName>
</protein>
<keyword evidence="3" id="KW-1185">Reference proteome</keyword>
<gene>
    <name evidence="2" type="ORF">DYY88_16630</name>
</gene>
<comment type="caution">
    <text evidence="2">The sequence shown here is derived from an EMBL/GenBank/DDBJ whole genome shotgun (WGS) entry which is preliminary data.</text>
</comment>